<dbReference type="Gene3D" id="2.30.30.30">
    <property type="match status" value="1"/>
</dbReference>
<reference evidence="7" key="1">
    <citation type="submission" date="2020-09" db="EMBL/GenBank/DDBJ databases">
        <authorList>
            <person name="Kikuchi T."/>
        </authorList>
    </citation>
    <scope>NUCLEOTIDE SEQUENCE</scope>
    <source>
        <strain evidence="7">SH1</strain>
    </source>
</reference>
<proteinExistence type="inferred from homology"/>
<comment type="similarity">
    <text evidence="1">Belongs to the universal ribosomal protein uL24 family.</text>
</comment>
<dbReference type="Pfam" id="PF00467">
    <property type="entry name" value="KOW"/>
    <property type="match status" value="1"/>
</dbReference>
<dbReference type="PANTHER" id="PTHR12903">
    <property type="entry name" value="MITOCHONDRIAL RIBOSOMAL PROTEIN L24"/>
    <property type="match status" value="1"/>
</dbReference>
<evidence type="ECO:0000313" key="7">
    <source>
        <dbReference type="EMBL" id="CAD5206626.1"/>
    </source>
</evidence>
<dbReference type="InterPro" id="IPR008991">
    <property type="entry name" value="Translation_prot_SH3-like_sf"/>
</dbReference>
<comment type="caution">
    <text evidence="7">The sequence shown here is derived from an EMBL/GenBank/DDBJ whole genome shotgun (WGS) entry which is preliminary data.</text>
</comment>
<dbReference type="CDD" id="cd06089">
    <property type="entry name" value="KOW_RPL26"/>
    <property type="match status" value="1"/>
</dbReference>
<evidence type="ECO:0000256" key="1">
    <source>
        <dbReference type="ARBA" id="ARBA00010618"/>
    </source>
</evidence>
<dbReference type="InterPro" id="IPR005825">
    <property type="entry name" value="Ribosomal_uL24_CS"/>
</dbReference>
<dbReference type="GO" id="GO:0003723">
    <property type="term" value="F:RNA binding"/>
    <property type="evidence" value="ECO:0007669"/>
    <property type="project" value="InterPro"/>
</dbReference>
<evidence type="ECO:0000256" key="4">
    <source>
        <dbReference type="ARBA" id="ARBA00035283"/>
    </source>
</evidence>
<sequence>MWSSKAARAATRKYVDYDYARHMPKRYVDKMKRTVPFKEFDNRLGAPKMTYWKVSPADYVPSSSRPWEGKTAQENQNRALTSTQYQLAAKFLKKLANNTVVVPAEKWTFFPGDTVQVMVGKDKNRQGLVSHVIRETGAVFVDGLHLKLEKSESKHMEEIQNSYRYTMQPLYPVKGEVRLVDPNDSEPCLVEWIEKDDTYIRVSKRTGIEIPLPSQAVVTYEYVNPATYIECVEKDTPMKATLRRTYEPKMSTFEDDVADSLALPKQPPSKPTYWY</sequence>
<dbReference type="SMART" id="SM00739">
    <property type="entry name" value="KOW"/>
    <property type="match status" value="1"/>
</dbReference>
<dbReference type="EMBL" id="CAJFCW020000001">
    <property type="protein sequence ID" value="CAG9082530.1"/>
    <property type="molecule type" value="Genomic_DNA"/>
</dbReference>
<keyword evidence="2" id="KW-0689">Ribosomal protein</keyword>
<dbReference type="GO" id="GO:0006412">
    <property type="term" value="P:translation"/>
    <property type="evidence" value="ECO:0007669"/>
    <property type="project" value="InterPro"/>
</dbReference>
<dbReference type="InterPro" id="IPR005824">
    <property type="entry name" value="KOW"/>
</dbReference>
<dbReference type="SUPFAM" id="SSF50104">
    <property type="entry name" value="Translation proteins SH3-like domain"/>
    <property type="match status" value="1"/>
</dbReference>
<evidence type="ECO:0000256" key="3">
    <source>
        <dbReference type="ARBA" id="ARBA00023274"/>
    </source>
</evidence>
<dbReference type="InterPro" id="IPR003256">
    <property type="entry name" value="Ribosomal_uL24"/>
</dbReference>
<evidence type="ECO:0000256" key="5">
    <source>
        <dbReference type="ARBA" id="ARBA00035357"/>
    </source>
</evidence>
<dbReference type="InterPro" id="IPR014722">
    <property type="entry name" value="Rib_uL2_dom2"/>
</dbReference>
<dbReference type="OrthoDB" id="262547at2759"/>
<dbReference type="InterPro" id="IPR041988">
    <property type="entry name" value="Ribosomal_uL24_KOW"/>
</dbReference>
<organism evidence="7 8">
    <name type="scientific">Bursaphelenchus okinawaensis</name>
    <dbReference type="NCBI Taxonomy" id="465554"/>
    <lineage>
        <taxon>Eukaryota</taxon>
        <taxon>Metazoa</taxon>
        <taxon>Ecdysozoa</taxon>
        <taxon>Nematoda</taxon>
        <taxon>Chromadorea</taxon>
        <taxon>Rhabditida</taxon>
        <taxon>Tylenchina</taxon>
        <taxon>Tylenchomorpha</taxon>
        <taxon>Aphelenchoidea</taxon>
        <taxon>Aphelenchoididae</taxon>
        <taxon>Bursaphelenchus</taxon>
    </lineage>
</organism>
<dbReference type="GO" id="GO:0005840">
    <property type="term" value="C:ribosome"/>
    <property type="evidence" value="ECO:0007669"/>
    <property type="project" value="UniProtKB-KW"/>
</dbReference>
<dbReference type="GO" id="GO:1990904">
    <property type="term" value="C:ribonucleoprotein complex"/>
    <property type="evidence" value="ECO:0007669"/>
    <property type="project" value="UniProtKB-KW"/>
</dbReference>
<dbReference type="PROSITE" id="PS01108">
    <property type="entry name" value="RIBOSOMAL_L24"/>
    <property type="match status" value="1"/>
</dbReference>
<dbReference type="Proteomes" id="UP000614601">
    <property type="component" value="Unassembled WGS sequence"/>
</dbReference>
<dbReference type="Proteomes" id="UP000783686">
    <property type="component" value="Unassembled WGS sequence"/>
</dbReference>
<evidence type="ECO:0000256" key="2">
    <source>
        <dbReference type="ARBA" id="ARBA00022980"/>
    </source>
</evidence>
<evidence type="ECO:0000313" key="8">
    <source>
        <dbReference type="Proteomes" id="UP000614601"/>
    </source>
</evidence>
<keyword evidence="8" id="KW-1185">Reference proteome</keyword>
<dbReference type="EMBL" id="CAJFDH010000001">
    <property type="protein sequence ID" value="CAD5206626.1"/>
    <property type="molecule type" value="Genomic_DNA"/>
</dbReference>
<dbReference type="AlphaFoldDB" id="A0A811JTF2"/>
<accession>A0A811JTF2</accession>
<keyword evidence="3" id="KW-0687">Ribonucleoprotein</keyword>
<protein>
    <recommendedName>
        <fullName evidence="4">Large ribosomal subunit protein uL24m</fullName>
    </recommendedName>
    <alternativeName>
        <fullName evidence="5">39S ribosomal protein L24, mitochondrial</fullName>
    </alternativeName>
</protein>
<feature type="domain" description="KOW" evidence="6">
    <location>
        <begin position="108"/>
        <end position="135"/>
    </location>
</feature>
<gene>
    <name evidence="7" type="ORF">BOKJ2_LOCUS1310</name>
</gene>
<evidence type="ECO:0000259" key="6">
    <source>
        <dbReference type="SMART" id="SM00739"/>
    </source>
</evidence>
<name>A0A811JTF2_9BILA</name>
<dbReference type="GO" id="GO:0003735">
    <property type="term" value="F:structural constituent of ribosome"/>
    <property type="evidence" value="ECO:0007669"/>
    <property type="project" value="InterPro"/>
</dbReference>